<evidence type="ECO:0000256" key="2">
    <source>
        <dbReference type="SAM" id="SignalP"/>
    </source>
</evidence>
<accession>I1HRN9</accession>
<dbReference type="RefSeq" id="XP_003567123.1">
    <property type="nucleotide sequence ID" value="XM_003567075.4"/>
</dbReference>
<dbReference type="Proteomes" id="UP000008810">
    <property type="component" value="Chromosome 2"/>
</dbReference>
<dbReference type="PANTHER" id="PTHR35274">
    <property type="entry name" value="E6-LIKE PROTEIN"/>
    <property type="match status" value="1"/>
</dbReference>
<feature type="region of interest" description="Disordered" evidence="1">
    <location>
        <begin position="198"/>
        <end position="272"/>
    </location>
</feature>
<feature type="compositionally biased region" description="Polar residues" evidence="1">
    <location>
        <begin position="263"/>
        <end position="272"/>
    </location>
</feature>
<dbReference type="EnsemblPlants" id="KQK09781">
    <property type="protein sequence ID" value="KQK09781"/>
    <property type="gene ID" value="BRADI_2g50133v3"/>
</dbReference>
<name>I1HRN9_BRADI</name>
<dbReference type="OrthoDB" id="749662at2759"/>
<dbReference type="GeneID" id="100825906"/>
<dbReference type="InterPro" id="IPR040290">
    <property type="entry name" value="Prot_E6-like"/>
</dbReference>
<feature type="region of interest" description="Disordered" evidence="1">
    <location>
        <begin position="59"/>
        <end position="177"/>
    </location>
</feature>
<dbReference type="HOGENOM" id="CLU_928745_0_0_1"/>
<dbReference type="KEGG" id="bdi:100825906"/>
<feature type="compositionally biased region" description="Basic and acidic residues" evidence="1">
    <location>
        <begin position="118"/>
        <end position="130"/>
    </location>
</feature>
<dbReference type="eggNOG" id="ENOG502R5VR">
    <property type="taxonomic scope" value="Eukaryota"/>
</dbReference>
<gene>
    <name evidence="4" type="primary">LOC100825906</name>
    <name evidence="3" type="ORF">BRADI_2g50133v3</name>
</gene>
<organism evidence="3">
    <name type="scientific">Brachypodium distachyon</name>
    <name type="common">Purple false brome</name>
    <name type="synonym">Trachynia distachya</name>
    <dbReference type="NCBI Taxonomy" id="15368"/>
    <lineage>
        <taxon>Eukaryota</taxon>
        <taxon>Viridiplantae</taxon>
        <taxon>Streptophyta</taxon>
        <taxon>Embryophyta</taxon>
        <taxon>Tracheophyta</taxon>
        <taxon>Spermatophyta</taxon>
        <taxon>Magnoliopsida</taxon>
        <taxon>Liliopsida</taxon>
        <taxon>Poales</taxon>
        <taxon>Poaceae</taxon>
        <taxon>BOP clade</taxon>
        <taxon>Pooideae</taxon>
        <taxon>Stipodae</taxon>
        <taxon>Brachypodieae</taxon>
        <taxon>Brachypodium</taxon>
    </lineage>
</organism>
<keyword evidence="2" id="KW-0732">Signal</keyword>
<evidence type="ECO:0000313" key="5">
    <source>
        <dbReference type="Proteomes" id="UP000008810"/>
    </source>
</evidence>
<dbReference type="PANTHER" id="PTHR35274:SF2">
    <property type="entry name" value="E6-LIKE PROTEIN"/>
    <property type="match status" value="1"/>
</dbReference>
<reference evidence="3 4" key="1">
    <citation type="journal article" date="2010" name="Nature">
        <title>Genome sequencing and analysis of the model grass Brachypodium distachyon.</title>
        <authorList>
            <consortium name="International Brachypodium Initiative"/>
        </authorList>
    </citation>
    <scope>NUCLEOTIDE SEQUENCE [LARGE SCALE GENOMIC DNA]</scope>
    <source>
        <strain evidence="3">Bd21</strain>
        <strain evidence="4">cv. Bd21</strain>
    </source>
</reference>
<evidence type="ECO:0000313" key="4">
    <source>
        <dbReference type="EnsemblPlants" id="KQK09781"/>
    </source>
</evidence>
<keyword evidence="5" id="KW-1185">Reference proteome</keyword>
<reference evidence="4" key="3">
    <citation type="submission" date="2018-08" db="UniProtKB">
        <authorList>
            <consortium name="EnsemblPlants"/>
        </authorList>
    </citation>
    <scope>IDENTIFICATION</scope>
    <source>
        <strain evidence="4">cv. Bd21</strain>
    </source>
</reference>
<feature type="compositionally biased region" description="Low complexity" evidence="1">
    <location>
        <begin position="61"/>
        <end position="78"/>
    </location>
</feature>
<dbReference type="Gramene" id="KQK09781">
    <property type="protein sequence ID" value="KQK09781"/>
    <property type="gene ID" value="BRADI_2g50133v3"/>
</dbReference>
<sequence length="272" mass="29511">MASSAAPSLFLLAVAFLALPAPRVDAWGGRFFFSKMAPPEAVEADHAPATTVATEAFDPHANSAPAFPSRPSSNSNNRGYGLYGRPEEDEEENYPPAYFRRGVHHDAEKLTTTTNVVPHEKEAAAGRETESSGEGEETSTGPLFPEDGSGRGRPLSYVRARRGGGNKHGRDDYGMSDTRLYENGRYYYDVATDKYGYGYESNPVRTPRPVQDNGSGYGRDPRRSGRYAGDNAAAGSYESRNRDGFGAGGNGMAEKQSNDDGFQRNQNGQYIP</sequence>
<evidence type="ECO:0008006" key="6">
    <source>
        <dbReference type="Google" id="ProtNLM"/>
    </source>
</evidence>
<feature type="chain" id="PRO_5014094727" description="OCRE domain-containing protein" evidence="2">
    <location>
        <begin position="27"/>
        <end position="272"/>
    </location>
</feature>
<protein>
    <recommendedName>
        <fullName evidence="6">OCRE domain-containing protein</fullName>
    </recommendedName>
</protein>
<dbReference type="EMBL" id="CM000881">
    <property type="protein sequence ID" value="KQK09781.1"/>
    <property type="molecule type" value="Genomic_DNA"/>
</dbReference>
<dbReference type="AlphaFoldDB" id="I1HRN9"/>
<proteinExistence type="predicted"/>
<feature type="signal peptide" evidence="2">
    <location>
        <begin position="1"/>
        <end position="26"/>
    </location>
</feature>
<reference evidence="3" key="2">
    <citation type="submission" date="2017-06" db="EMBL/GenBank/DDBJ databases">
        <title>WGS assembly of Brachypodium distachyon.</title>
        <authorList>
            <consortium name="The International Brachypodium Initiative"/>
            <person name="Lucas S."/>
            <person name="Harmon-Smith M."/>
            <person name="Lail K."/>
            <person name="Tice H."/>
            <person name="Grimwood J."/>
            <person name="Bruce D."/>
            <person name="Barry K."/>
            <person name="Shu S."/>
            <person name="Lindquist E."/>
            <person name="Wang M."/>
            <person name="Pitluck S."/>
            <person name="Vogel J.P."/>
            <person name="Garvin D.F."/>
            <person name="Mockler T.C."/>
            <person name="Schmutz J."/>
            <person name="Rokhsar D."/>
            <person name="Bevan M.W."/>
        </authorList>
    </citation>
    <scope>NUCLEOTIDE SEQUENCE</scope>
    <source>
        <strain evidence="3">Bd21</strain>
    </source>
</reference>
<evidence type="ECO:0000256" key="1">
    <source>
        <dbReference type="SAM" id="MobiDB-lite"/>
    </source>
</evidence>
<evidence type="ECO:0000313" key="3">
    <source>
        <dbReference type="EMBL" id="KQK09781.1"/>
    </source>
</evidence>
<dbReference type="OMA" id="RPEEFNG"/>